<evidence type="ECO:0000313" key="3">
    <source>
        <dbReference type="Proteomes" id="UP000070444"/>
    </source>
</evidence>
<accession>A0A137NXD2</accession>
<dbReference type="InterPro" id="IPR036864">
    <property type="entry name" value="Zn2-C6_fun-type_DNA-bd_sf"/>
</dbReference>
<dbReference type="CDD" id="cd00067">
    <property type="entry name" value="GAL4"/>
    <property type="match status" value="1"/>
</dbReference>
<keyword evidence="3" id="KW-1185">Reference proteome</keyword>
<gene>
    <name evidence="2" type="ORF">CONCODRAFT_42868</name>
</gene>
<dbReference type="PRINTS" id="PR00054">
    <property type="entry name" value="FUNGALZNCYS"/>
</dbReference>
<dbReference type="GO" id="GO:0005634">
    <property type="term" value="C:nucleus"/>
    <property type="evidence" value="ECO:0007669"/>
    <property type="project" value="InterPro"/>
</dbReference>
<dbReference type="GO" id="GO:0000981">
    <property type="term" value="F:DNA-binding transcription factor activity, RNA polymerase II-specific"/>
    <property type="evidence" value="ECO:0007669"/>
    <property type="project" value="InterPro"/>
</dbReference>
<evidence type="ECO:0000259" key="1">
    <source>
        <dbReference type="PROSITE" id="PS50048"/>
    </source>
</evidence>
<dbReference type="OrthoDB" id="10261408at2759"/>
<dbReference type="PROSITE" id="PS50048">
    <property type="entry name" value="ZN2_CY6_FUNGAL_2"/>
    <property type="match status" value="1"/>
</dbReference>
<reference evidence="2 3" key="1">
    <citation type="journal article" date="2015" name="Genome Biol. Evol.">
        <title>Phylogenomic analyses indicate that early fungi evolved digesting cell walls of algal ancestors of land plants.</title>
        <authorList>
            <person name="Chang Y."/>
            <person name="Wang S."/>
            <person name="Sekimoto S."/>
            <person name="Aerts A.L."/>
            <person name="Choi C."/>
            <person name="Clum A."/>
            <person name="LaButti K.M."/>
            <person name="Lindquist E.A."/>
            <person name="Yee Ngan C."/>
            <person name="Ohm R.A."/>
            <person name="Salamov A.A."/>
            <person name="Grigoriev I.V."/>
            <person name="Spatafora J.W."/>
            <person name="Berbee M.L."/>
        </authorList>
    </citation>
    <scope>NUCLEOTIDE SEQUENCE [LARGE SCALE GENOMIC DNA]</scope>
    <source>
        <strain evidence="2 3">NRRL 28638</strain>
    </source>
</reference>
<dbReference type="InterPro" id="IPR020448">
    <property type="entry name" value="Maltose_ferment_reg_DNA-bd"/>
</dbReference>
<dbReference type="Pfam" id="PF00172">
    <property type="entry name" value="Zn_clus"/>
    <property type="match status" value="1"/>
</dbReference>
<proteinExistence type="predicted"/>
<evidence type="ECO:0000313" key="2">
    <source>
        <dbReference type="EMBL" id="KXN67426.1"/>
    </source>
</evidence>
<dbReference type="EMBL" id="KQ964637">
    <property type="protein sequence ID" value="KXN67426.1"/>
    <property type="molecule type" value="Genomic_DNA"/>
</dbReference>
<dbReference type="Proteomes" id="UP000070444">
    <property type="component" value="Unassembled WGS sequence"/>
</dbReference>
<feature type="domain" description="Zn(2)-C6 fungal-type" evidence="1">
    <location>
        <begin position="38"/>
        <end position="69"/>
    </location>
</feature>
<name>A0A137NXD2_CONC2</name>
<dbReference type="AlphaFoldDB" id="A0A137NXD2"/>
<dbReference type="InterPro" id="IPR052783">
    <property type="entry name" value="Metabolic/Drug-Res_Regulator"/>
</dbReference>
<sequence>MSIYVFNRTLNKKNKSSPSVGINKSISTKLARTRITRACDHCQQRRTKCDSAKPRCSQCVKRNDTSCTFTARINKRGPKP</sequence>
<dbReference type="GO" id="GO:0008270">
    <property type="term" value="F:zinc ion binding"/>
    <property type="evidence" value="ECO:0007669"/>
    <property type="project" value="InterPro"/>
</dbReference>
<dbReference type="GO" id="GO:0003677">
    <property type="term" value="F:DNA binding"/>
    <property type="evidence" value="ECO:0007669"/>
    <property type="project" value="InterPro"/>
</dbReference>
<organism evidence="2 3">
    <name type="scientific">Conidiobolus coronatus (strain ATCC 28846 / CBS 209.66 / NRRL 28638)</name>
    <name type="common">Delacroixia coronata</name>
    <dbReference type="NCBI Taxonomy" id="796925"/>
    <lineage>
        <taxon>Eukaryota</taxon>
        <taxon>Fungi</taxon>
        <taxon>Fungi incertae sedis</taxon>
        <taxon>Zoopagomycota</taxon>
        <taxon>Entomophthoromycotina</taxon>
        <taxon>Entomophthoromycetes</taxon>
        <taxon>Entomophthorales</taxon>
        <taxon>Ancylistaceae</taxon>
        <taxon>Conidiobolus</taxon>
    </lineage>
</organism>
<dbReference type="SUPFAM" id="SSF57701">
    <property type="entry name" value="Zn2/Cys6 DNA-binding domain"/>
    <property type="match status" value="1"/>
</dbReference>
<dbReference type="Gene3D" id="4.10.240.10">
    <property type="entry name" value="Zn(2)-C6 fungal-type DNA-binding domain"/>
    <property type="match status" value="1"/>
</dbReference>
<dbReference type="GO" id="GO:0045944">
    <property type="term" value="P:positive regulation of transcription by RNA polymerase II"/>
    <property type="evidence" value="ECO:0007669"/>
    <property type="project" value="TreeGrafter"/>
</dbReference>
<dbReference type="InterPro" id="IPR001138">
    <property type="entry name" value="Zn2Cys6_DnaBD"/>
</dbReference>
<dbReference type="SMART" id="SM00066">
    <property type="entry name" value="GAL4"/>
    <property type="match status" value="1"/>
</dbReference>
<protein>
    <recommendedName>
        <fullName evidence="1">Zn(2)-C6 fungal-type domain-containing protein</fullName>
    </recommendedName>
</protein>
<dbReference type="PANTHER" id="PTHR47655">
    <property type="entry name" value="QUINIC ACID UTILIZATION ACTIVATOR"/>
    <property type="match status" value="1"/>
</dbReference>
<feature type="non-terminal residue" evidence="2">
    <location>
        <position position="80"/>
    </location>
</feature>
<dbReference type="PANTHER" id="PTHR47655:SF2">
    <property type="entry name" value="QUINIC ACID UTILIZATION ACTIVATOR"/>
    <property type="match status" value="1"/>
</dbReference>